<proteinExistence type="predicted"/>
<dbReference type="OrthoDB" id="10350725at2759"/>
<dbReference type="EMBL" id="DS990641">
    <property type="protein sequence ID" value="EGC48326.1"/>
    <property type="molecule type" value="Genomic_DNA"/>
</dbReference>
<gene>
    <name evidence="1" type="ORF">HCEG_07541</name>
</gene>
<evidence type="ECO:0000313" key="2">
    <source>
        <dbReference type="Proteomes" id="UP000008142"/>
    </source>
</evidence>
<name>F0UQZ9_AJEC8</name>
<sequence>MAVYTLCRIQISGDPIPRSDPSQAQGTNRIDPCAVADAVSVFCCCISAAAAARRNLCRSGKITEYRCIRCRQETGRWLTNGALVIAAAADTYIRRHILRTAVETLVDTSIYTSQHVEYAARPSFIFVSARQRSILPPPQRFSSNPPISSTGLSFYLYPLLSLSPAVHPLVCFRIAHLIAKSGVQVDLDLLESSRKPPTKEKKQLDMSGIIAIDRST</sequence>
<accession>F0UQZ9</accession>
<organism evidence="2">
    <name type="scientific">Ajellomyces capsulatus (strain H88)</name>
    <name type="common">Darling's disease fungus</name>
    <name type="synonym">Histoplasma capsulatum</name>
    <dbReference type="NCBI Taxonomy" id="544711"/>
    <lineage>
        <taxon>Eukaryota</taxon>
        <taxon>Fungi</taxon>
        <taxon>Dikarya</taxon>
        <taxon>Ascomycota</taxon>
        <taxon>Pezizomycotina</taxon>
        <taxon>Eurotiomycetes</taxon>
        <taxon>Eurotiomycetidae</taxon>
        <taxon>Onygenales</taxon>
        <taxon>Ajellomycetaceae</taxon>
        <taxon>Histoplasma</taxon>
    </lineage>
</organism>
<reference evidence="2" key="1">
    <citation type="submission" date="2008-07" db="EMBL/GenBank/DDBJ databases">
        <title>Annotation of Ajellomyces capsulatus strain H88.</title>
        <authorList>
            <person name="Champion M."/>
            <person name="Cuomo C."/>
            <person name="Ma L.-J."/>
            <person name="Henn M.R."/>
            <person name="Sil A."/>
            <person name="Goldman B."/>
            <person name="Young S.K."/>
            <person name="Kodira C.D."/>
            <person name="Zeng Q."/>
            <person name="Koehrsen M."/>
            <person name="Alvarado L."/>
            <person name="Berlin A."/>
            <person name="Borenstein D."/>
            <person name="Chen Z."/>
            <person name="Engels R."/>
            <person name="Freedman E."/>
            <person name="Gellesch M."/>
            <person name="Goldberg J."/>
            <person name="Griggs A."/>
            <person name="Gujja S."/>
            <person name="Heiman D."/>
            <person name="Hepburn T."/>
            <person name="Howarth C."/>
            <person name="Jen D."/>
            <person name="Larson L."/>
            <person name="Lewis B."/>
            <person name="Mehta T."/>
            <person name="Park D."/>
            <person name="Pearson M."/>
            <person name="Roberts A."/>
            <person name="Saif S."/>
            <person name="Shea T."/>
            <person name="Shenoy N."/>
            <person name="Sisk P."/>
            <person name="Stolte C."/>
            <person name="Sykes S."/>
            <person name="Walk T."/>
            <person name="White J."/>
            <person name="Yandava C."/>
            <person name="Klein B."/>
            <person name="McEwen J.G."/>
            <person name="Puccia R."/>
            <person name="Goldman G.H."/>
            <person name="Felipe M.S."/>
            <person name="Nino-Vega G."/>
            <person name="San-Blas G."/>
            <person name="Taylor J."/>
            <person name="Mendoza L."/>
            <person name="Galagan J."/>
            <person name="Nusbaum C."/>
            <person name="Birren B."/>
        </authorList>
    </citation>
    <scope>NUCLEOTIDE SEQUENCE [LARGE SCALE GENOMIC DNA]</scope>
    <source>
        <strain evidence="2">H88</strain>
    </source>
</reference>
<protein>
    <submittedName>
        <fullName evidence="1">Predicted protein</fullName>
    </submittedName>
</protein>
<evidence type="ECO:0000313" key="1">
    <source>
        <dbReference type="EMBL" id="EGC48326.1"/>
    </source>
</evidence>
<dbReference type="Proteomes" id="UP000008142">
    <property type="component" value="Unassembled WGS sequence"/>
</dbReference>
<dbReference type="HOGENOM" id="CLU_1277299_0_0_1"/>
<dbReference type="AlphaFoldDB" id="F0UQZ9"/>